<feature type="compositionally biased region" description="Basic and acidic residues" evidence="3">
    <location>
        <begin position="415"/>
        <end position="425"/>
    </location>
</feature>
<feature type="region of interest" description="Disordered" evidence="3">
    <location>
        <begin position="391"/>
        <end position="425"/>
    </location>
</feature>
<keyword evidence="6" id="KW-1185">Reference proteome</keyword>
<reference evidence="5" key="1">
    <citation type="submission" date="2025-08" db="UniProtKB">
        <authorList>
            <consortium name="Ensembl"/>
        </authorList>
    </citation>
    <scope>IDENTIFICATION</scope>
</reference>
<keyword evidence="2" id="KW-0539">Nucleus</keyword>
<dbReference type="PANTHER" id="PTHR23138">
    <property type="entry name" value="RAN BINDING PROTEIN"/>
    <property type="match status" value="1"/>
</dbReference>
<dbReference type="InterPro" id="IPR045255">
    <property type="entry name" value="RanBP1-like"/>
</dbReference>
<dbReference type="Gene3D" id="2.30.29.30">
    <property type="entry name" value="Pleckstrin-homology domain (PH domain)/Phosphotyrosine-binding domain (PTB)"/>
    <property type="match status" value="1"/>
</dbReference>
<protein>
    <submittedName>
        <fullName evidence="5">RAN binding protein 3b</fullName>
    </submittedName>
</protein>
<organism evidence="5 6">
    <name type="scientific">Eptatretus burgeri</name>
    <name type="common">Inshore hagfish</name>
    <dbReference type="NCBI Taxonomy" id="7764"/>
    <lineage>
        <taxon>Eukaryota</taxon>
        <taxon>Metazoa</taxon>
        <taxon>Chordata</taxon>
        <taxon>Craniata</taxon>
        <taxon>Vertebrata</taxon>
        <taxon>Cyclostomata</taxon>
        <taxon>Myxini</taxon>
        <taxon>Myxiniformes</taxon>
        <taxon>Myxinidae</taxon>
        <taxon>Eptatretinae</taxon>
        <taxon>Eptatretus</taxon>
    </lineage>
</organism>
<evidence type="ECO:0000256" key="1">
    <source>
        <dbReference type="ARBA" id="ARBA00004123"/>
    </source>
</evidence>
<dbReference type="Pfam" id="PF00638">
    <property type="entry name" value="Ran_BP1"/>
    <property type="match status" value="1"/>
</dbReference>
<name>A0A8C4QPE9_EPTBU</name>
<dbReference type="SUPFAM" id="SSF50729">
    <property type="entry name" value="PH domain-like"/>
    <property type="match status" value="1"/>
</dbReference>
<dbReference type="PANTHER" id="PTHR23138:SF142">
    <property type="entry name" value="RAN-BINDING PROTEIN 3B-RELATED"/>
    <property type="match status" value="1"/>
</dbReference>
<feature type="region of interest" description="Disordered" evidence="3">
    <location>
        <begin position="1"/>
        <end position="68"/>
    </location>
</feature>
<feature type="compositionally biased region" description="Basic and acidic residues" evidence="3">
    <location>
        <begin position="190"/>
        <end position="201"/>
    </location>
</feature>
<dbReference type="OMA" id="RPPTLIH"/>
<evidence type="ECO:0000259" key="4">
    <source>
        <dbReference type="PROSITE" id="PS50196"/>
    </source>
</evidence>
<accession>A0A8C4QPE9</accession>
<dbReference type="Ensembl" id="ENSEBUT00000018492.1">
    <property type="protein sequence ID" value="ENSEBUP00000017916.1"/>
    <property type="gene ID" value="ENSEBUG00000011195.1"/>
</dbReference>
<dbReference type="GeneTree" id="ENSGT00940000158588"/>
<evidence type="ECO:0000256" key="2">
    <source>
        <dbReference type="ARBA" id="ARBA00023242"/>
    </source>
</evidence>
<evidence type="ECO:0000313" key="5">
    <source>
        <dbReference type="Ensembl" id="ENSEBUP00000017916.1"/>
    </source>
</evidence>
<dbReference type="PROSITE" id="PS50196">
    <property type="entry name" value="RANBD1"/>
    <property type="match status" value="1"/>
</dbReference>
<sequence>MSPPGNSDSDNDEMKTSAFSLRPSSLHLGKELQQKSILRPATLPPPTRSQPPTADLPEGSASEVGSKALNLSSEMKVTKTELRSAADVRLGSEFVFGQNLEQRVKLSSCVDNGGNGEETGKASELSTAPMHNYFLQHVPRPPLSQRAEEKDDNKEKEAAGTVSPSPSSSPSPPSPSGFVFGEDMDKRVVSPVRGEEAERSTTPRGLSLAESAEVYTQSHSTQCCVLREVETLTGEESESNVLQLQCKLFVLETNSQIWRERGRGILRLNDRALPGGGLSSRLVMRNQGSLRVVLNAPLWAGLLAERAGERGLRLAAPSPDSPSPSPRIFLVTGSVKDIGQLYAALHHRLLALRSRANTEGSMPERLGFGVSTPDKLCSGVETGVCAGAVKVDGPGGSEECATKDTEAQTQSQDENESKEQQSDQQ</sequence>
<reference evidence="5" key="2">
    <citation type="submission" date="2025-09" db="UniProtKB">
        <authorList>
            <consortium name="Ensembl"/>
        </authorList>
    </citation>
    <scope>IDENTIFICATION</scope>
</reference>
<evidence type="ECO:0000313" key="6">
    <source>
        <dbReference type="Proteomes" id="UP000694388"/>
    </source>
</evidence>
<dbReference type="GO" id="GO:0006611">
    <property type="term" value="P:protein export from nucleus"/>
    <property type="evidence" value="ECO:0007669"/>
    <property type="project" value="TreeGrafter"/>
</dbReference>
<feature type="region of interest" description="Disordered" evidence="3">
    <location>
        <begin position="139"/>
        <end position="183"/>
    </location>
</feature>
<comment type="subcellular location">
    <subcellularLocation>
        <location evidence="1">Nucleus</location>
    </subcellularLocation>
</comment>
<feature type="compositionally biased region" description="Basic and acidic residues" evidence="3">
    <location>
        <begin position="146"/>
        <end position="158"/>
    </location>
</feature>
<dbReference type="SMART" id="SM00160">
    <property type="entry name" value="RanBD"/>
    <property type="match status" value="1"/>
</dbReference>
<dbReference type="AlphaFoldDB" id="A0A8C4QPE9"/>
<dbReference type="GO" id="GO:0005634">
    <property type="term" value="C:nucleus"/>
    <property type="evidence" value="ECO:0007669"/>
    <property type="project" value="UniProtKB-SubCell"/>
</dbReference>
<feature type="domain" description="RanBD1" evidence="4">
    <location>
        <begin position="219"/>
        <end position="298"/>
    </location>
</feature>
<dbReference type="InterPro" id="IPR011993">
    <property type="entry name" value="PH-like_dom_sf"/>
</dbReference>
<feature type="region of interest" description="Disordered" evidence="3">
    <location>
        <begin position="190"/>
        <end position="209"/>
    </location>
</feature>
<dbReference type="InterPro" id="IPR000156">
    <property type="entry name" value="Ran_bind_dom"/>
</dbReference>
<proteinExistence type="predicted"/>
<dbReference type="CDD" id="cd13180">
    <property type="entry name" value="RanBD_RanBP3"/>
    <property type="match status" value="1"/>
</dbReference>
<evidence type="ECO:0000256" key="3">
    <source>
        <dbReference type="SAM" id="MobiDB-lite"/>
    </source>
</evidence>
<dbReference type="Proteomes" id="UP000694388">
    <property type="component" value="Unplaced"/>
</dbReference>